<evidence type="ECO:0000313" key="5">
    <source>
        <dbReference type="EMBL" id="MFD2917024.1"/>
    </source>
</evidence>
<dbReference type="Gene3D" id="3.90.550.10">
    <property type="entry name" value="Spore Coat Polysaccharide Biosynthesis Protein SpsA, Chain A"/>
    <property type="match status" value="1"/>
</dbReference>
<dbReference type="SUPFAM" id="SSF53448">
    <property type="entry name" value="Nucleotide-diphospho-sugar transferases"/>
    <property type="match status" value="1"/>
</dbReference>
<protein>
    <submittedName>
        <fullName evidence="5">Glycosyltransferase</fullName>
        <ecNumber evidence="5">2.4.-.-</ecNumber>
    </submittedName>
</protein>
<dbReference type="Pfam" id="PF00535">
    <property type="entry name" value="Glycos_transf_2"/>
    <property type="match status" value="1"/>
</dbReference>
<keyword evidence="2 5" id="KW-0328">Glycosyltransferase</keyword>
<accession>A0ABW5ZVF4</accession>
<comment type="caution">
    <text evidence="5">The sequence shown here is derived from an EMBL/GenBank/DDBJ whole genome shotgun (WGS) entry which is preliminary data.</text>
</comment>
<comment type="similarity">
    <text evidence="1">Belongs to the glycosyltransferase 2 family.</text>
</comment>
<proteinExistence type="inferred from homology"/>
<dbReference type="Proteomes" id="UP001597548">
    <property type="component" value="Unassembled WGS sequence"/>
</dbReference>
<dbReference type="InterPro" id="IPR001173">
    <property type="entry name" value="Glyco_trans_2-like"/>
</dbReference>
<feature type="domain" description="Glycosyltransferase 2-like" evidence="4">
    <location>
        <begin position="8"/>
        <end position="148"/>
    </location>
</feature>
<evidence type="ECO:0000259" key="4">
    <source>
        <dbReference type="Pfam" id="PF00535"/>
    </source>
</evidence>
<keyword evidence="6" id="KW-1185">Reference proteome</keyword>
<dbReference type="InterPro" id="IPR050834">
    <property type="entry name" value="Glycosyltransf_2"/>
</dbReference>
<keyword evidence="3 5" id="KW-0808">Transferase</keyword>
<organism evidence="5 6">
    <name type="scientific">Psychroserpens luteus</name>
    <dbReference type="NCBI Taxonomy" id="1434066"/>
    <lineage>
        <taxon>Bacteria</taxon>
        <taxon>Pseudomonadati</taxon>
        <taxon>Bacteroidota</taxon>
        <taxon>Flavobacteriia</taxon>
        <taxon>Flavobacteriales</taxon>
        <taxon>Flavobacteriaceae</taxon>
        <taxon>Psychroserpens</taxon>
    </lineage>
</organism>
<evidence type="ECO:0000256" key="2">
    <source>
        <dbReference type="ARBA" id="ARBA00022676"/>
    </source>
</evidence>
<evidence type="ECO:0000313" key="6">
    <source>
        <dbReference type="Proteomes" id="UP001597548"/>
    </source>
</evidence>
<dbReference type="PANTHER" id="PTHR43685:SF5">
    <property type="entry name" value="GLYCOSYLTRANSFERASE EPSE-RELATED"/>
    <property type="match status" value="1"/>
</dbReference>
<dbReference type="EC" id="2.4.-.-" evidence="5"/>
<reference evidence="6" key="1">
    <citation type="journal article" date="2019" name="Int. J. Syst. Evol. Microbiol.">
        <title>The Global Catalogue of Microorganisms (GCM) 10K type strain sequencing project: providing services to taxonomists for standard genome sequencing and annotation.</title>
        <authorList>
            <consortium name="The Broad Institute Genomics Platform"/>
            <consortium name="The Broad Institute Genome Sequencing Center for Infectious Disease"/>
            <person name="Wu L."/>
            <person name="Ma J."/>
        </authorList>
    </citation>
    <scope>NUCLEOTIDE SEQUENCE [LARGE SCALE GENOMIC DNA]</scope>
    <source>
        <strain evidence="6">KCTC 32514</strain>
    </source>
</reference>
<dbReference type="PANTHER" id="PTHR43685">
    <property type="entry name" value="GLYCOSYLTRANSFERASE"/>
    <property type="match status" value="1"/>
</dbReference>
<name>A0ABW5ZVF4_9FLAO</name>
<gene>
    <name evidence="5" type="ORF">ACFS29_15325</name>
</gene>
<dbReference type="EMBL" id="JBHUOS010000010">
    <property type="protein sequence ID" value="MFD2917024.1"/>
    <property type="molecule type" value="Genomic_DNA"/>
</dbReference>
<evidence type="ECO:0000256" key="3">
    <source>
        <dbReference type="ARBA" id="ARBA00022679"/>
    </source>
</evidence>
<dbReference type="RefSeq" id="WP_194506132.1">
    <property type="nucleotide sequence ID" value="NZ_JADILU010000001.1"/>
</dbReference>
<dbReference type="GO" id="GO:0016757">
    <property type="term" value="F:glycosyltransferase activity"/>
    <property type="evidence" value="ECO:0007669"/>
    <property type="project" value="UniProtKB-KW"/>
</dbReference>
<evidence type="ECO:0000256" key="1">
    <source>
        <dbReference type="ARBA" id="ARBA00006739"/>
    </source>
</evidence>
<dbReference type="InterPro" id="IPR029044">
    <property type="entry name" value="Nucleotide-diphossugar_trans"/>
</dbReference>
<sequence>MEQSRLVIVMAHYNNPKGLEESITSIDEQINVDVIVVDDGSNSKPNEQLLNQIYKLGQIHFEYLDQNSGVGIAANLGLALALKKGYELIGRFDCGDLFMKDKCLKQLNYLDKNKDVKLLGTWANVIDNHGEFLHELKHPTDYESIKKKMYLNSMFLNPSVIFYSEIINTVGNYPLKYKRASQDYAFFFKVIKKFKSENYPEVLMDYISDPNSISTKKRRLQVFNRIRVIFDNFYFGLYPIYGLIRNTALLFVSRSFTTAIKKRFKLS</sequence>